<dbReference type="PROSITE" id="PS00018">
    <property type="entry name" value="EF_HAND_1"/>
    <property type="match status" value="1"/>
</dbReference>
<proteinExistence type="predicted"/>
<name>A0A842IA12_9RHOB</name>
<dbReference type="RefSeq" id="WP_185798030.1">
    <property type="nucleotide sequence ID" value="NZ_JACLQD010000003.1"/>
</dbReference>
<comment type="caution">
    <text evidence="1">The sequence shown here is derived from an EMBL/GenBank/DDBJ whole genome shotgun (WGS) entry which is preliminary data.</text>
</comment>
<protein>
    <submittedName>
        <fullName evidence="1">Uncharacterized protein</fullName>
    </submittedName>
</protein>
<keyword evidence="2" id="KW-1185">Reference proteome</keyword>
<accession>A0A842IA12</accession>
<organism evidence="1 2">
    <name type="scientific">Paragemmobacter straminiformis</name>
    <dbReference type="NCBI Taxonomy" id="2045119"/>
    <lineage>
        <taxon>Bacteria</taxon>
        <taxon>Pseudomonadati</taxon>
        <taxon>Pseudomonadota</taxon>
        <taxon>Alphaproteobacteria</taxon>
        <taxon>Rhodobacterales</taxon>
        <taxon>Paracoccaceae</taxon>
        <taxon>Paragemmobacter</taxon>
    </lineage>
</organism>
<gene>
    <name evidence="1" type="ORF">H7F16_13005</name>
</gene>
<dbReference type="Proteomes" id="UP000555411">
    <property type="component" value="Unassembled WGS sequence"/>
</dbReference>
<evidence type="ECO:0000313" key="2">
    <source>
        <dbReference type="Proteomes" id="UP000555411"/>
    </source>
</evidence>
<reference evidence="1 2" key="1">
    <citation type="journal article" date="2017" name="Int. J. Syst. Evol. Microbiol.">
        <title>Gemmobacter straminiformis sp. nov., isolated from an artificial fountain.</title>
        <authorList>
            <person name="Kang J.Y."/>
            <person name="Kim M.J."/>
            <person name="Chun J."/>
            <person name="Son K.P."/>
            <person name="Jahng K.Y."/>
        </authorList>
    </citation>
    <scope>NUCLEOTIDE SEQUENCE [LARGE SCALE GENOMIC DNA]</scope>
    <source>
        <strain evidence="1 2">CAM-8</strain>
    </source>
</reference>
<dbReference type="EMBL" id="JACLQD010000003">
    <property type="protein sequence ID" value="MBC2836431.1"/>
    <property type="molecule type" value="Genomic_DNA"/>
</dbReference>
<evidence type="ECO:0000313" key="1">
    <source>
        <dbReference type="EMBL" id="MBC2836431.1"/>
    </source>
</evidence>
<dbReference type="InterPro" id="IPR018247">
    <property type="entry name" value="EF_Hand_1_Ca_BS"/>
</dbReference>
<sequence length="122" mass="13480">MAKATADDDSDDDGEGRLDTADLKALFKVARNRTLLFAYCPGGADEDVLLLDRRRQPERLAKEARRESAGTKVAYGSMTVEGKILTVTCIKELPSLSRRLAKYLREKHVPLQVQLAVPPPAK</sequence>
<dbReference type="AlphaFoldDB" id="A0A842IA12"/>